<evidence type="ECO:0000256" key="10">
    <source>
        <dbReference type="SAM" id="MobiDB-lite"/>
    </source>
</evidence>
<keyword evidence="3 9" id="KW-0813">Transport</keyword>
<keyword evidence="6" id="KW-0769">Symport</keyword>
<gene>
    <name evidence="11" type="ORF">GSTENG00006373001</name>
</gene>
<feature type="transmembrane region" description="Helical" evidence="9">
    <location>
        <begin position="149"/>
        <end position="174"/>
    </location>
</feature>
<feature type="non-terminal residue" evidence="11">
    <location>
        <position position="667"/>
    </location>
</feature>
<keyword evidence="4 9" id="KW-0592">Phosphate transport</keyword>
<evidence type="ECO:0000256" key="7">
    <source>
        <dbReference type="ARBA" id="ARBA00022989"/>
    </source>
</evidence>
<reference evidence="11" key="2">
    <citation type="submission" date="2004-02" db="EMBL/GenBank/DDBJ databases">
        <authorList>
            <consortium name="Genoscope"/>
            <consortium name="Whitehead Institute Centre for Genome Research"/>
        </authorList>
    </citation>
    <scope>NUCLEOTIDE SEQUENCE</scope>
</reference>
<organism evidence="11">
    <name type="scientific">Tetraodon nigroviridis</name>
    <name type="common">Spotted green pufferfish</name>
    <name type="synonym">Chelonodon nigroviridis</name>
    <dbReference type="NCBI Taxonomy" id="99883"/>
    <lineage>
        <taxon>Eukaryota</taxon>
        <taxon>Metazoa</taxon>
        <taxon>Chordata</taxon>
        <taxon>Craniata</taxon>
        <taxon>Vertebrata</taxon>
        <taxon>Euteleostomi</taxon>
        <taxon>Actinopterygii</taxon>
        <taxon>Neopterygii</taxon>
        <taxon>Teleostei</taxon>
        <taxon>Neoteleostei</taxon>
        <taxon>Acanthomorphata</taxon>
        <taxon>Eupercaria</taxon>
        <taxon>Tetraodontiformes</taxon>
        <taxon>Tetradontoidea</taxon>
        <taxon>Tetraodontidae</taxon>
        <taxon>Tetraodon</taxon>
    </lineage>
</organism>
<comment type="function">
    <text evidence="9">Sodium-phosphate symporter.</text>
</comment>
<keyword evidence="5 9" id="KW-0812">Transmembrane</keyword>
<evidence type="ECO:0000313" key="11">
    <source>
        <dbReference type="EMBL" id="CAF91552.1"/>
    </source>
</evidence>
<dbReference type="GO" id="GO:0015293">
    <property type="term" value="F:symporter activity"/>
    <property type="evidence" value="ECO:0007669"/>
    <property type="project" value="UniProtKB-KW"/>
</dbReference>
<feature type="transmembrane region" description="Helical" evidence="9">
    <location>
        <begin position="94"/>
        <end position="113"/>
    </location>
</feature>
<feature type="transmembrane region" description="Helical" evidence="9">
    <location>
        <begin position="194"/>
        <end position="215"/>
    </location>
</feature>
<comment type="caution">
    <text evidence="11">The sequence shown here is derived from an EMBL/GenBank/DDBJ whole genome shotgun (WGS) entry which is preliminary data.</text>
</comment>
<feature type="transmembrane region" description="Helical" evidence="9">
    <location>
        <begin position="12"/>
        <end position="33"/>
    </location>
</feature>
<comment type="similarity">
    <text evidence="2 9">Belongs to the inorganic phosphate transporter (PiT) (TC 2.A.20) family.</text>
</comment>
<evidence type="ECO:0000256" key="5">
    <source>
        <dbReference type="ARBA" id="ARBA00022692"/>
    </source>
</evidence>
<dbReference type="AlphaFoldDB" id="Q4T6D0"/>
<keyword evidence="8 9" id="KW-0472">Membrane</keyword>
<dbReference type="GO" id="GO:0035435">
    <property type="term" value="P:phosphate ion transmembrane transport"/>
    <property type="evidence" value="ECO:0007669"/>
    <property type="project" value="TreeGrafter"/>
</dbReference>
<dbReference type="GO" id="GO:0016020">
    <property type="term" value="C:membrane"/>
    <property type="evidence" value="ECO:0007669"/>
    <property type="project" value="UniProtKB-SubCell"/>
</dbReference>
<name>Q4T6D0_TETNG</name>
<accession>Q4T6D0</accession>
<dbReference type="PANTHER" id="PTHR11101">
    <property type="entry name" value="PHOSPHATE TRANSPORTER"/>
    <property type="match status" value="1"/>
</dbReference>
<keyword evidence="7 9" id="KW-1133">Transmembrane helix</keyword>
<evidence type="ECO:0000256" key="4">
    <source>
        <dbReference type="ARBA" id="ARBA00022592"/>
    </source>
</evidence>
<evidence type="ECO:0000256" key="8">
    <source>
        <dbReference type="ARBA" id="ARBA00023136"/>
    </source>
</evidence>
<dbReference type="PANTHER" id="PTHR11101:SF81">
    <property type="entry name" value="SODIUM-DEPENDENT PHOSPHATE TRANSPORTER 1-A"/>
    <property type="match status" value="1"/>
</dbReference>
<evidence type="ECO:0000256" key="6">
    <source>
        <dbReference type="ARBA" id="ARBA00022847"/>
    </source>
</evidence>
<sequence>ATTVASAFQADLSGYLWLLILGFIIAFVLAFSVGANDVANSFGTAVGSGVVTLRQACILATVFETLGSVLLGAKVSETIRQGIIDVRMYNGSEHILMAGSICSMFGSAVWQLTASFLKFPISGTHCIVGATIGFSMVAKGPHGVKWIEILRIVASWFLSPVLSGAMSGILFWFIRKFILNKVDPIPNGFRALPLFYAITVGINLFSILFTGAPLLGFGWIPWWGTLCISLGCAAITAVLVWLFVCPYLKKKMKREPIVNTDMCVCVYICVNACTAVCCVLGGTAEFPSATPLMEKTSREPVAQPSPHREPRPRTPAADTQRVAFKLGGSEETDLDNSDVESKETDVNSKNFLLFSSSESYFSLNGTVGPMIITDPHSGRSHTIHKDSGLYKDLLHKLHMAKVGDCIGDSDPEERPIRRTNSYTSYTMTIYGIPGDSKYRDGDSGSLGRRSRVDSYSSYSLAVAKSAEQNVAQDADTNPDVEVDELEVDHPAVSMLFQFLQILTACFGSFAHGGNDVSNAIGPLVAIWLLYETGSVVSNLPTPIWLLLFGGVGICSGLWVLGRRVIKTMGKDLTPITPSSGFSIELASAITVVVASNIGLPVSTTHCKVGSVVAVGMAAFQEVSGLEIVQEHLHRVVCHGSYFGAHQCCNHGSLQICCSVIPPRSYLD</sequence>
<dbReference type="KEGG" id="tng:GSTEN00006373G001"/>
<feature type="transmembrane region" description="Helical" evidence="9">
    <location>
        <begin position="543"/>
        <end position="560"/>
    </location>
</feature>
<dbReference type="InterPro" id="IPR001204">
    <property type="entry name" value="Phos_transporter"/>
</dbReference>
<evidence type="ECO:0000256" key="2">
    <source>
        <dbReference type="ARBA" id="ARBA00009916"/>
    </source>
</evidence>
<evidence type="ECO:0000256" key="1">
    <source>
        <dbReference type="ARBA" id="ARBA00004141"/>
    </source>
</evidence>
<evidence type="ECO:0000256" key="9">
    <source>
        <dbReference type="RuleBase" id="RU363058"/>
    </source>
</evidence>
<feature type="region of interest" description="Disordered" evidence="10">
    <location>
        <begin position="293"/>
        <end position="318"/>
    </location>
</feature>
<comment type="subcellular location">
    <subcellularLocation>
        <location evidence="1 9">Membrane</location>
        <topology evidence="1 9">Multi-pass membrane protein</topology>
    </subcellularLocation>
</comment>
<dbReference type="GO" id="GO:0005315">
    <property type="term" value="F:phosphate transmembrane transporter activity"/>
    <property type="evidence" value="ECO:0007669"/>
    <property type="project" value="InterPro"/>
</dbReference>
<dbReference type="Pfam" id="PF01384">
    <property type="entry name" value="PHO4"/>
    <property type="match status" value="1"/>
</dbReference>
<dbReference type="OrthoDB" id="260807at2759"/>
<proteinExistence type="inferred from homology"/>
<evidence type="ECO:0000256" key="3">
    <source>
        <dbReference type="ARBA" id="ARBA00022448"/>
    </source>
</evidence>
<dbReference type="EMBL" id="CAAE01008818">
    <property type="protein sequence ID" value="CAF91552.1"/>
    <property type="molecule type" value="Genomic_DNA"/>
</dbReference>
<protein>
    <recommendedName>
        <fullName evidence="9">Phosphate transporter</fullName>
    </recommendedName>
</protein>
<reference evidence="11" key="1">
    <citation type="journal article" date="2004" name="Nature">
        <title>Genome duplication in the teleost fish Tetraodon nigroviridis reveals the early vertebrate proto-karyotype.</title>
        <authorList>
            <person name="Jaillon O."/>
            <person name="Aury J.-M."/>
            <person name="Brunet F."/>
            <person name="Petit J.-L."/>
            <person name="Stange-Thomann N."/>
            <person name="Mauceli E."/>
            <person name="Bouneau L."/>
            <person name="Fischer C."/>
            <person name="Ozouf-Costaz C."/>
            <person name="Bernot A."/>
            <person name="Nicaud S."/>
            <person name="Jaffe D."/>
            <person name="Fisher S."/>
            <person name="Lutfalla G."/>
            <person name="Dossat C."/>
            <person name="Segurens B."/>
            <person name="Dasilva C."/>
            <person name="Salanoubat M."/>
            <person name="Levy M."/>
            <person name="Boudet N."/>
            <person name="Castellano S."/>
            <person name="Anthouard V."/>
            <person name="Jubin C."/>
            <person name="Castelli V."/>
            <person name="Katinka M."/>
            <person name="Vacherie B."/>
            <person name="Biemont C."/>
            <person name="Skalli Z."/>
            <person name="Cattolico L."/>
            <person name="Poulain J."/>
            <person name="De Berardinis V."/>
            <person name="Cruaud C."/>
            <person name="Duprat S."/>
            <person name="Brottier P."/>
            <person name="Coutanceau J.-P."/>
            <person name="Gouzy J."/>
            <person name="Parra G."/>
            <person name="Lardier G."/>
            <person name="Chapple C."/>
            <person name="McKernan K.J."/>
            <person name="McEwan P."/>
            <person name="Bosak S."/>
            <person name="Kellis M."/>
            <person name="Volff J.-N."/>
            <person name="Guigo R."/>
            <person name="Zody M.C."/>
            <person name="Mesirov J."/>
            <person name="Lindblad-Toh K."/>
            <person name="Birren B."/>
            <person name="Nusbaum C."/>
            <person name="Kahn D."/>
            <person name="Robinson-Rechavi M."/>
            <person name="Laudet V."/>
            <person name="Schachter V."/>
            <person name="Quetier F."/>
            <person name="Saurin W."/>
            <person name="Scarpelli C."/>
            <person name="Wincker P."/>
            <person name="Lander E.S."/>
            <person name="Weissenbach J."/>
            <person name="Roest Crollius H."/>
        </authorList>
    </citation>
    <scope>NUCLEOTIDE SEQUENCE [LARGE SCALE GENOMIC DNA]</scope>
</reference>
<feature type="transmembrane region" description="Helical" evidence="9">
    <location>
        <begin position="53"/>
        <end position="73"/>
    </location>
</feature>
<feature type="transmembrane region" description="Helical" evidence="9">
    <location>
        <begin position="222"/>
        <end position="244"/>
    </location>
</feature>